<dbReference type="GO" id="GO:0003755">
    <property type="term" value="F:peptidyl-prolyl cis-trans isomerase activity"/>
    <property type="evidence" value="ECO:0007669"/>
    <property type="project" value="UniProtKB-KW"/>
</dbReference>
<dbReference type="PANTHER" id="PTHR47245">
    <property type="entry name" value="PEPTIDYLPROLYL ISOMERASE"/>
    <property type="match status" value="1"/>
</dbReference>
<evidence type="ECO:0000259" key="6">
    <source>
        <dbReference type="PROSITE" id="PS50198"/>
    </source>
</evidence>
<organism evidence="7 8">
    <name type="scientific">Polaromonas naphthalenivorans (strain CJ2)</name>
    <dbReference type="NCBI Taxonomy" id="365044"/>
    <lineage>
        <taxon>Bacteria</taxon>
        <taxon>Pseudomonadati</taxon>
        <taxon>Pseudomonadota</taxon>
        <taxon>Betaproteobacteria</taxon>
        <taxon>Burkholderiales</taxon>
        <taxon>Comamonadaceae</taxon>
        <taxon>Polaromonas</taxon>
    </lineage>
</organism>
<feature type="domain" description="PpiC" evidence="6">
    <location>
        <begin position="119"/>
        <end position="226"/>
    </location>
</feature>
<dbReference type="eggNOG" id="COG0760">
    <property type="taxonomic scope" value="Bacteria"/>
</dbReference>
<gene>
    <name evidence="7" type="ordered locus">Pnap_3757</name>
</gene>
<dbReference type="InterPro" id="IPR046357">
    <property type="entry name" value="PPIase_dom_sf"/>
</dbReference>
<dbReference type="EC" id="5.2.1.8" evidence="3"/>
<dbReference type="AlphaFoldDB" id="A1VTS5"/>
<dbReference type="PANTHER" id="PTHR47245:SF2">
    <property type="entry name" value="PEPTIDYL-PROLYL CIS-TRANS ISOMERASE HP_0175-RELATED"/>
    <property type="match status" value="1"/>
</dbReference>
<dbReference type="PROSITE" id="PS50198">
    <property type="entry name" value="PPIC_PPIASE_2"/>
    <property type="match status" value="1"/>
</dbReference>
<dbReference type="RefSeq" id="WP_011803119.1">
    <property type="nucleotide sequence ID" value="NC_008781.1"/>
</dbReference>
<dbReference type="SUPFAM" id="SSF54534">
    <property type="entry name" value="FKBP-like"/>
    <property type="match status" value="1"/>
</dbReference>
<accession>A1VTS5</accession>
<keyword evidence="5 7" id="KW-0413">Isomerase</keyword>
<dbReference type="EMBL" id="CP000529">
    <property type="protein sequence ID" value="ABM39053.1"/>
    <property type="molecule type" value="Genomic_DNA"/>
</dbReference>
<evidence type="ECO:0000256" key="3">
    <source>
        <dbReference type="ARBA" id="ARBA00013194"/>
    </source>
</evidence>
<keyword evidence="4 5" id="KW-0697">Rotamase</keyword>
<dbReference type="InterPro" id="IPR050245">
    <property type="entry name" value="PrsA_foldase"/>
</dbReference>
<sequence length="282" mass="30559">MNAQTSTVTGCGSSTCQCAGTTEQAAVPDAFINGIALHAPGQRPGADALRELAYSELLRQHAVMKGLLPRHKTLSAPELGEAERQVIEAMVDGEVSSPQPNEDECQRYYEANPSQFMVGQALHVRHILFAVTPGVNVHALTIHAEKALLELTRKDASPERFVQLAAELSNCPTSAQGGDLGWVGPDDCAPELANELFHQKHSQWGMGVHPRLIHTRFGFHIIEVLNRRAGKTPAYAEVRERIATLLAVQSRARALHQYMSLLIGEALVEGIALEGADSPLVQ</sequence>
<reference evidence="8" key="1">
    <citation type="journal article" date="2009" name="Environ. Microbiol.">
        <title>The genome of Polaromonas naphthalenivorans strain CJ2, isolated from coal tar-contaminated sediment, reveals physiological and metabolic versatility and evolution through extensive horizontal gene transfer.</title>
        <authorList>
            <person name="Yagi J.M."/>
            <person name="Sims D."/>
            <person name="Brettin T."/>
            <person name="Bruce D."/>
            <person name="Madsen E.L."/>
        </authorList>
    </citation>
    <scope>NUCLEOTIDE SEQUENCE [LARGE SCALE GENOMIC DNA]</scope>
    <source>
        <strain evidence="8">CJ2</strain>
    </source>
</reference>
<dbReference type="Pfam" id="PF13616">
    <property type="entry name" value="Rotamase_3"/>
    <property type="match status" value="1"/>
</dbReference>
<evidence type="ECO:0000256" key="5">
    <source>
        <dbReference type="PROSITE-ProRule" id="PRU00278"/>
    </source>
</evidence>
<dbReference type="Gene3D" id="3.10.50.40">
    <property type="match status" value="1"/>
</dbReference>
<proteinExistence type="inferred from homology"/>
<evidence type="ECO:0000313" key="7">
    <source>
        <dbReference type="EMBL" id="ABM39053.1"/>
    </source>
</evidence>
<dbReference type="Proteomes" id="UP000000644">
    <property type="component" value="Chromosome"/>
</dbReference>
<protein>
    <recommendedName>
        <fullName evidence="3">peptidylprolyl isomerase</fullName>
        <ecNumber evidence="3">5.2.1.8</ecNumber>
    </recommendedName>
</protein>
<name>A1VTS5_POLNA</name>
<dbReference type="KEGG" id="pna:Pnap_3757"/>
<dbReference type="HOGENOM" id="CLU_034646_9_1_4"/>
<dbReference type="STRING" id="365044.Pnap_3757"/>
<evidence type="ECO:0000256" key="4">
    <source>
        <dbReference type="ARBA" id="ARBA00023110"/>
    </source>
</evidence>
<dbReference type="OrthoDB" id="9769613at2"/>
<evidence type="ECO:0000256" key="1">
    <source>
        <dbReference type="ARBA" id="ARBA00000971"/>
    </source>
</evidence>
<evidence type="ECO:0000313" key="8">
    <source>
        <dbReference type="Proteomes" id="UP000000644"/>
    </source>
</evidence>
<comment type="similarity">
    <text evidence="2">Belongs to the PpiC/parvulin rotamase family.</text>
</comment>
<keyword evidence="8" id="KW-1185">Reference proteome</keyword>
<evidence type="ECO:0000256" key="2">
    <source>
        <dbReference type="ARBA" id="ARBA00007656"/>
    </source>
</evidence>
<dbReference type="InterPro" id="IPR000297">
    <property type="entry name" value="PPIase_PpiC"/>
</dbReference>
<comment type="catalytic activity">
    <reaction evidence="1">
        <text>[protein]-peptidylproline (omega=180) = [protein]-peptidylproline (omega=0)</text>
        <dbReference type="Rhea" id="RHEA:16237"/>
        <dbReference type="Rhea" id="RHEA-COMP:10747"/>
        <dbReference type="Rhea" id="RHEA-COMP:10748"/>
        <dbReference type="ChEBI" id="CHEBI:83833"/>
        <dbReference type="ChEBI" id="CHEBI:83834"/>
        <dbReference type="EC" id="5.2.1.8"/>
    </reaction>
</comment>